<evidence type="ECO:0000256" key="9">
    <source>
        <dbReference type="ARBA" id="ARBA00023134"/>
    </source>
</evidence>
<dbReference type="SUPFAM" id="SSF52540">
    <property type="entry name" value="P-loop containing nucleoside triphosphate hydrolases"/>
    <property type="match status" value="1"/>
</dbReference>
<dbReference type="InterPro" id="IPR027368">
    <property type="entry name" value="MnmE_dom2"/>
</dbReference>
<comment type="subunit">
    <text evidence="10">Homodimer. Heterotetramer of two MnmE and two MnmG subunits.</text>
</comment>
<dbReference type="Proteomes" id="UP000377798">
    <property type="component" value="Unassembled WGS sequence"/>
</dbReference>
<feature type="binding site" evidence="10">
    <location>
        <position position="229"/>
    </location>
    <ligand>
        <name>K(+)</name>
        <dbReference type="ChEBI" id="CHEBI:29103"/>
    </ligand>
</feature>
<feature type="binding site" evidence="10">
    <location>
        <position position="248"/>
    </location>
    <ligand>
        <name>K(+)</name>
        <dbReference type="ChEBI" id="CHEBI:29103"/>
    </ligand>
</feature>
<dbReference type="Pfam" id="PF12631">
    <property type="entry name" value="MnmE_helical"/>
    <property type="match status" value="1"/>
</dbReference>
<dbReference type="GO" id="GO:0005829">
    <property type="term" value="C:cytosol"/>
    <property type="evidence" value="ECO:0007669"/>
    <property type="project" value="TreeGrafter"/>
</dbReference>
<evidence type="ECO:0000256" key="7">
    <source>
        <dbReference type="ARBA" id="ARBA00022842"/>
    </source>
</evidence>
<feature type="binding site" evidence="10">
    <location>
        <position position="123"/>
    </location>
    <ligand>
        <name>(6S)-5-formyl-5,6,7,8-tetrahydrofolate</name>
        <dbReference type="ChEBI" id="CHEBI:57457"/>
    </ligand>
</feature>
<reference evidence="13 14" key="1">
    <citation type="submission" date="2019-02" db="EMBL/GenBank/DDBJ databases">
        <authorList>
            <consortium name="Pathogen Informatics"/>
        </authorList>
    </citation>
    <scope>NUCLEOTIDE SEQUENCE [LARGE SCALE GENOMIC DNA]</scope>
    <source>
        <strain evidence="13 14">3012STDY7089603</strain>
    </source>
</reference>
<dbReference type="HAMAP" id="MF_00379">
    <property type="entry name" value="GTPase_MnmE"/>
    <property type="match status" value="1"/>
</dbReference>
<keyword evidence="14" id="KW-1185">Reference proteome</keyword>
<keyword evidence="6 10" id="KW-0378">Hydrolase</keyword>
<keyword evidence="2 10" id="KW-0963">Cytoplasm</keyword>
<accession>A0A8H2M6K9</accession>
<proteinExistence type="inferred from homology"/>
<evidence type="ECO:0000256" key="8">
    <source>
        <dbReference type="ARBA" id="ARBA00022958"/>
    </source>
</evidence>
<keyword evidence="8 10" id="KW-0630">Potassium</keyword>
<evidence type="ECO:0000256" key="1">
    <source>
        <dbReference type="ARBA" id="ARBA00011043"/>
    </source>
</evidence>
<dbReference type="Gene3D" id="3.40.50.300">
    <property type="entry name" value="P-loop containing nucleotide triphosphate hydrolases"/>
    <property type="match status" value="1"/>
</dbReference>
<dbReference type="GO" id="GO:0046872">
    <property type="term" value="F:metal ion binding"/>
    <property type="evidence" value="ECO:0007669"/>
    <property type="project" value="UniProtKB-KW"/>
</dbReference>
<dbReference type="CDD" id="cd04164">
    <property type="entry name" value="trmE"/>
    <property type="match status" value="1"/>
</dbReference>
<evidence type="ECO:0000259" key="12">
    <source>
        <dbReference type="PROSITE" id="PS51709"/>
    </source>
</evidence>
<dbReference type="PANTHER" id="PTHR42714">
    <property type="entry name" value="TRNA MODIFICATION GTPASE GTPBP3"/>
    <property type="match status" value="1"/>
</dbReference>
<sequence length="455" mass="50874">MSETIAAISTATGPGGIGIVRLSGDQALEIGQKMFQTMDQNPLDLDKNRVLQYGHIVDNKQVIDEVLTASMKGPGTYTREDMVEIYCHGGRIALSKVLDYALRLGARMAEPGEFTKRAFLNGRLDLSQAESVIDLIEAKSNQAYEQGLLQLSGALGQEFREIEDKLMEVTGLIVANIDFPEDDIELLNREKFQELAQDLLARIDHLIQSASRGKMLKDGIKTVIVGKPNVGKSSLLNVLLKEDRAIVTDIPGTTRDSIEEYISLDDVVLHIIDTAGIRQTEDKVERIGVERSVAAMDQADIILALFDQSRPLDQEDQDLMDLLKDRKVLYILNKSDEKGKWDQEFKDFFQDKETFSISVLNKEGIHDLEEALKNIYYDGQVDVQGLAVTNLRQLDALRRTKKSIEAIKDGVEMDVPMDCIEVDVREALNSIGEITGQTVTEDILDRIFHDFCIGK</sequence>
<dbReference type="InterPro" id="IPR004520">
    <property type="entry name" value="GTPase_MnmE"/>
</dbReference>
<dbReference type="InterPro" id="IPR027417">
    <property type="entry name" value="P-loop_NTPase"/>
</dbReference>
<keyword evidence="9 10" id="KW-0342">GTP-binding</keyword>
<comment type="caution">
    <text evidence="13">The sequence shown here is derived from an EMBL/GenBank/DDBJ whole genome shotgun (WGS) entry which is preliminary data.</text>
</comment>
<feature type="binding site" evidence="10">
    <location>
        <position position="253"/>
    </location>
    <ligand>
        <name>K(+)</name>
        <dbReference type="ChEBI" id="CHEBI:29103"/>
    </ligand>
</feature>
<dbReference type="Pfam" id="PF10396">
    <property type="entry name" value="TrmE_N"/>
    <property type="match status" value="1"/>
</dbReference>
<dbReference type="GO" id="GO:0005525">
    <property type="term" value="F:GTP binding"/>
    <property type="evidence" value="ECO:0007669"/>
    <property type="project" value="UniProtKB-UniRule"/>
</dbReference>
<dbReference type="EMBL" id="CAACYI010000001">
    <property type="protein sequence ID" value="VFB17404.1"/>
    <property type="molecule type" value="Genomic_DNA"/>
</dbReference>
<dbReference type="GO" id="GO:0003924">
    <property type="term" value="F:GTPase activity"/>
    <property type="evidence" value="ECO:0007669"/>
    <property type="project" value="UniProtKB-UniRule"/>
</dbReference>
<feature type="binding site" evidence="10">
    <location>
        <position position="254"/>
    </location>
    <ligand>
        <name>Mg(2+)</name>
        <dbReference type="ChEBI" id="CHEBI:18420"/>
    </ligand>
</feature>
<evidence type="ECO:0000256" key="3">
    <source>
        <dbReference type="ARBA" id="ARBA00022694"/>
    </source>
</evidence>
<dbReference type="InterPro" id="IPR031168">
    <property type="entry name" value="G_TrmE"/>
</dbReference>
<dbReference type="NCBIfam" id="NF003661">
    <property type="entry name" value="PRK05291.1-3"/>
    <property type="match status" value="1"/>
</dbReference>
<keyword evidence="3 10" id="KW-0819">tRNA processing</keyword>
<dbReference type="InterPro" id="IPR005225">
    <property type="entry name" value="Small_GTP-bd"/>
</dbReference>
<dbReference type="CDD" id="cd14858">
    <property type="entry name" value="TrmE_N"/>
    <property type="match status" value="1"/>
</dbReference>
<dbReference type="NCBIfam" id="TIGR00450">
    <property type="entry name" value="mnmE_trmE_thdF"/>
    <property type="match status" value="1"/>
</dbReference>
<dbReference type="InterPro" id="IPR027266">
    <property type="entry name" value="TrmE/GcvT-like"/>
</dbReference>
<dbReference type="GO" id="GO:0030488">
    <property type="term" value="P:tRNA methylation"/>
    <property type="evidence" value="ECO:0007669"/>
    <property type="project" value="TreeGrafter"/>
</dbReference>
<evidence type="ECO:0000256" key="10">
    <source>
        <dbReference type="HAMAP-Rule" id="MF_00379"/>
    </source>
</evidence>
<dbReference type="FunFam" id="3.30.1360.120:FF:000003">
    <property type="entry name" value="tRNA modification GTPase MnmE"/>
    <property type="match status" value="1"/>
</dbReference>
<dbReference type="NCBIfam" id="TIGR00231">
    <property type="entry name" value="small_GTP"/>
    <property type="match status" value="1"/>
</dbReference>
<comment type="function">
    <text evidence="10">Exhibits a very high intrinsic GTPase hydrolysis rate. Involved in the addition of a carboxymethylaminomethyl (cmnm) group at the wobble position (U34) of certain tRNAs, forming tRNA-cmnm(5)s(2)U34.</text>
</comment>
<dbReference type="AlphaFoldDB" id="A0A8H2M6K9"/>
<dbReference type="RefSeq" id="WP_131749935.1">
    <property type="nucleotide sequence ID" value="NZ_CAACYI010000001.1"/>
</dbReference>
<feature type="binding site" evidence="10">
    <location>
        <position position="233"/>
    </location>
    <ligand>
        <name>Mg(2+)</name>
        <dbReference type="ChEBI" id="CHEBI:18420"/>
    </ligand>
</feature>
<dbReference type="GO" id="GO:0002098">
    <property type="term" value="P:tRNA wobble uridine modification"/>
    <property type="evidence" value="ECO:0007669"/>
    <property type="project" value="TreeGrafter"/>
</dbReference>
<feature type="binding site" evidence="10">
    <location>
        <begin position="273"/>
        <end position="276"/>
    </location>
    <ligand>
        <name>GTP</name>
        <dbReference type="ChEBI" id="CHEBI:37565"/>
    </ligand>
</feature>
<evidence type="ECO:0000256" key="6">
    <source>
        <dbReference type="ARBA" id="ARBA00022801"/>
    </source>
</evidence>
<dbReference type="InterPro" id="IPR025867">
    <property type="entry name" value="MnmE_helical"/>
</dbReference>
<name>A0A8H2M6K9_9FIRM</name>
<dbReference type="EC" id="3.6.-.-" evidence="10"/>
<feature type="binding site" evidence="10">
    <location>
        <position position="455"/>
    </location>
    <ligand>
        <name>(6S)-5-formyl-5,6,7,8-tetrahydrofolate</name>
        <dbReference type="ChEBI" id="CHEBI:57457"/>
    </ligand>
</feature>
<dbReference type="PROSITE" id="PS51709">
    <property type="entry name" value="G_TRME"/>
    <property type="match status" value="1"/>
</dbReference>
<feature type="binding site" evidence="10">
    <location>
        <begin position="229"/>
        <end position="234"/>
    </location>
    <ligand>
        <name>GTP</name>
        <dbReference type="ChEBI" id="CHEBI:37565"/>
    </ligand>
</feature>
<evidence type="ECO:0000256" key="4">
    <source>
        <dbReference type="ARBA" id="ARBA00022723"/>
    </source>
</evidence>
<feature type="domain" description="TrmE-type G" evidence="12">
    <location>
        <begin position="219"/>
        <end position="377"/>
    </location>
</feature>
<dbReference type="Gene3D" id="3.30.1360.120">
    <property type="entry name" value="Probable tRNA modification gtpase trme, domain 1"/>
    <property type="match status" value="1"/>
</dbReference>
<dbReference type="InterPro" id="IPR018948">
    <property type="entry name" value="GTP-bd_TrmE_N"/>
</dbReference>
<comment type="similarity">
    <text evidence="1 10 11">Belongs to the TRAFAC class TrmE-Era-EngA-EngB-Septin-like GTPase superfamily. TrmE GTPase family.</text>
</comment>
<dbReference type="FunFam" id="3.40.50.300:FF:000494">
    <property type="entry name" value="tRNA modification GTPase MnmE"/>
    <property type="match status" value="1"/>
</dbReference>
<dbReference type="PANTHER" id="PTHR42714:SF2">
    <property type="entry name" value="TRNA MODIFICATION GTPASE GTPBP3, MITOCHONDRIAL"/>
    <property type="match status" value="1"/>
</dbReference>
<feature type="binding site" evidence="10">
    <location>
        <position position="250"/>
    </location>
    <ligand>
        <name>K(+)</name>
        <dbReference type="ChEBI" id="CHEBI:29103"/>
    </ligand>
</feature>
<comment type="caution">
    <text evidence="10">Lacks conserved residue(s) required for the propagation of feature annotation.</text>
</comment>
<dbReference type="GO" id="GO:0042802">
    <property type="term" value="F:identical protein binding"/>
    <property type="evidence" value="ECO:0007669"/>
    <property type="project" value="UniProtKB-ARBA"/>
</dbReference>
<evidence type="ECO:0000256" key="2">
    <source>
        <dbReference type="ARBA" id="ARBA00022490"/>
    </source>
</evidence>
<feature type="binding site" evidence="10">
    <location>
        <position position="84"/>
    </location>
    <ligand>
        <name>(6S)-5-formyl-5,6,7,8-tetrahydrofolate</name>
        <dbReference type="ChEBI" id="CHEBI:57457"/>
    </ligand>
</feature>
<feature type="binding site" evidence="10">
    <location>
        <begin position="248"/>
        <end position="254"/>
    </location>
    <ligand>
        <name>GTP</name>
        <dbReference type="ChEBI" id="CHEBI:37565"/>
    </ligand>
</feature>
<evidence type="ECO:0000313" key="14">
    <source>
        <dbReference type="Proteomes" id="UP000377798"/>
    </source>
</evidence>
<keyword evidence="4 10" id="KW-0479">Metal-binding</keyword>
<comment type="subcellular location">
    <subcellularLocation>
        <location evidence="10">Cytoplasm</location>
    </subcellularLocation>
</comment>
<keyword evidence="5 10" id="KW-0547">Nucleotide-binding</keyword>
<feature type="binding site" evidence="10">
    <location>
        <position position="21"/>
    </location>
    <ligand>
        <name>(6S)-5-formyl-5,6,7,8-tetrahydrofolate</name>
        <dbReference type="ChEBI" id="CHEBI:57457"/>
    </ligand>
</feature>
<dbReference type="Pfam" id="PF01926">
    <property type="entry name" value="MMR_HSR1"/>
    <property type="match status" value="1"/>
</dbReference>
<evidence type="ECO:0000313" key="13">
    <source>
        <dbReference type="EMBL" id="VFB17404.1"/>
    </source>
</evidence>
<gene>
    <name evidence="10 13" type="primary">mnmE</name>
    <name evidence="10" type="synonym">trmE</name>
    <name evidence="13" type="ORF">NCTC13150_01997</name>
</gene>
<organism evidence="13 14">
    <name type="scientific">Urinicoccus massiliensis</name>
    <dbReference type="NCBI Taxonomy" id="1723382"/>
    <lineage>
        <taxon>Bacteria</taxon>
        <taxon>Bacillati</taxon>
        <taxon>Bacillota</taxon>
        <taxon>Tissierellia</taxon>
        <taxon>Tissierellales</taxon>
        <taxon>Peptoniphilaceae</taxon>
        <taxon>Urinicoccus</taxon>
    </lineage>
</organism>
<dbReference type="InterPro" id="IPR006073">
    <property type="entry name" value="GTP-bd"/>
</dbReference>
<comment type="cofactor">
    <cofactor evidence="10">
        <name>K(+)</name>
        <dbReference type="ChEBI" id="CHEBI:29103"/>
    </cofactor>
    <text evidence="10">Binds 1 potassium ion per subunit.</text>
</comment>
<evidence type="ECO:0000256" key="11">
    <source>
        <dbReference type="RuleBase" id="RU003313"/>
    </source>
</evidence>
<protein>
    <recommendedName>
        <fullName evidence="10">tRNA modification GTPase MnmE</fullName>
        <ecNumber evidence="10">3.6.-.-</ecNumber>
    </recommendedName>
</protein>
<keyword evidence="7 10" id="KW-0460">Magnesium</keyword>
<dbReference type="Gene3D" id="1.20.120.430">
    <property type="entry name" value="tRNA modification GTPase MnmE domain 2"/>
    <property type="match status" value="1"/>
</dbReference>
<evidence type="ECO:0000256" key="5">
    <source>
        <dbReference type="ARBA" id="ARBA00022741"/>
    </source>
</evidence>